<dbReference type="Proteomes" id="UP000233556">
    <property type="component" value="Unassembled WGS sequence"/>
</dbReference>
<evidence type="ECO:0000313" key="3">
    <source>
        <dbReference type="Proteomes" id="UP000233556"/>
    </source>
</evidence>
<sequence length="264" mass="29076">MRQFARKGVQEECGKLKRGVQLERGSLAMVSTQQKAAFSVLARADVAIQTDLPWKHAATQVSGCRECFNLSWLMDGSGDDSCVRYDALEEVGQAIDDVGDGPTIPEELPGLERPPDQEDRAYEALYRQTGAAYLVHGLHGGFSHPSICWRDKTARHKKSRKFLECVDDSFLLQVVEEPMRRGVMLDLDLTNKEELVGNVSLKGSLGCSDHEMVEFKILRAAACMDEQGAPGQAQKQKGGLQRVEARTSRLGGIQRNCPSSQGPD</sequence>
<evidence type="ECO:0000256" key="1">
    <source>
        <dbReference type="SAM" id="MobiDB-lite"/>
    </source>
</evidence>
<dbReference type="PANTHER" id="PTHR33395">
    <property type="entry name" value="TRANSCRIPTASE, PUTATIVE-RELATED-RELATED"/>
    <property type="match status" value="1"/>
</dbReference>
<dbReference type="GO" id="GO:0031012">
    <property type="term" value="C:extracellular matrix"/>
    <property type="evidence" value="ECO:0007669"/>
    <property type="project" value="TreeGrafter"/>
</dbReference>
<dbReference type="AlphaFoldDB" id="A0A2I0T4G0"/>
<name>A0A2I0T4G0_LIMLA</name>
<gene>
    <name evidence="2" type="ORF">llap_21011</name>
</gene>
<dbReference type="EMBL" id="KZ519599">
    <property type="protein sequence ID" value="PKU28685.1"/>
    <property type="molecule type" value="Genomic_DNA"/>
</dbReference>
<feature type="compositionally biased region" description="Low complexity" evidence="1">
    <location>
        <begin position="228"/>
        <end position="239"/>
    </location>
</feature>
<keyword evidence="3" id="KW-1185">Reference proteome</keyword>
<dbReference type="PANTHER" id="PTHR33395:SF22">
    <property type="entry name" value="REVERSE TRANSCRIPTASE DOMAIN-CONTAINING PROTEIN"/>
    <property type="match status" value="1"/>
</dbReference>
<proteinExistence type="predicted"/>
<reference evidence="3" key="1">
    <citation type="submission" date="2017-11" db="EMBL/GenBank/DDBJ databases">
        <authorList>
            <person name="Lima N.C."/>
            <person name="Parody-Merino A.M."/>
            <person name="Battley P.F."/>
            <person name="Fidler A.E."/>
            <person name="Prosdocimi F."/>
        </authorList>
    </citation>
    <scope>NUCLEOTIDE SEQUENCE [LARGE SCALE GENOMIC DNA]</scope>
</reference>
<feature type="region of interest" description="Disordered" evidence="1">
    <location>
        <begin position="228"/>
        <end position="264"/>
    </location>
</feature>
<dbReference type="GO" id="GO:0061343">
    <property type="term" value="P:cell adhesion involved in heart morphogenesis"/>
    <property type="evidence" value="ECO:0007669"/>
    <property type="project" value="TreeGrafter"/>
</dbReference>
<organism evidence="2 3">
    <name type="scientific">Limosa lapponica baueri</name>
    <dbReference type="NCBI Taxonomy" id="1758121"/>
    <lineage>
        <taxon>Eukaryota</taxon>
        <taxon>Metazoa</taxon>
        <taxon>Chordata</taxon>
        <taxon>Craniata</taxon>
        <taxon>Vertebrata</taxon>
        <taxon>Euteleostomi</taxon>
        <taxon>Archelosauria</taxon>
        <taxon>Archosauria</taxon>
        <taxon>Dinosauria</taxon>
        <taxon>Saurischia</taxon>
        <taxon>Theropoda</taxon>
        <taxon>Coelurosauria</taxon>
        <taxon>Aves</taxon>
        <taxon>Neognathae</taxon>
        <taxon>Neoaves</taxon>
        <taxon>Charadriiformes</taxon>
        <taxon>Scolopacidae</taxon>
        <taxon>Limosa</taxon>
    </lineage>
</organism>
<protein>
    <submittedName>
        <fullName evidence="2">Dtw domain-containing protein 2</fullName>
    </submittedName>
</protein>
<accession>A0A2I0T4G0</accession>
<dbReference type="OrthoDB" id="6152807at2759"/>
<dbReference type="GO" id="GO:0007508">
    <property type="term" value="P:larval heart development"/>
    <property type="evidence" value="ECO:0007669"/>
    <property type="project" value="TreeGrafter"/>
</dbReference>
<evidence type="ECO:0000313" key="2">
    <source>
        <dbReference type="EMBL" id="PKU28685.1"/>
    </source>
</evidence>
<reference evidence="3" key="2">
    <citation type="submission" date="2017-12" db="EMBL/GenBank/DDBJ databases">
        <title>Genome sequence of the Bar-tailed Godwit (Limosa lapponica baueri).</title>
        <authorList>
            <person name="Lima N.C.B."/>
            <person name="Parody-Merino A.M."/>
            <person name="Battley P.F."/>
            <person name="Fidler A.E."/>
            <person name="Prosdocimi F."/>
        </authorList>
    </citation>
    <scope>NUCLEOTIDE SEQUENCE [LARGE SCALE GENOMIC DNA]</scope>
</reference>